<evidence type="ECO:0000313" key="2">
    <source>
        <dbReference type="EMBL" id="KAJ7205414.1"/>
    </source>
</evidence>
<evidence type="ECO:0000256" key="1">
    <source>
        <dbReference type="SAM" id="MobiDB-lite"/>
    </source>
</evidence>
<keyword evidence="3" id="KW-1185">Reference proteome</keyword>
<dbReference type="EMBL" id="JARJCW010000043">
    <property type="protein sequence ID" value="KAJ7205414.1"/>
    <property type="molecule type" value="Genomic_DNA"/>
</dbReference>
<reference evidence="2" key="1">
    <citation type="submission" date="2023-03" db="EMBL/GenBank/DDBJ databases">
        <title>Massive genome expansion in bonnet fungi (Mycena s.s.) driven by repeated elements and novel gene families across ecological guilds.</title>
        <authorList>
            <consortium name="Lawrence Berkeley National Laboratory"/>
            <person name="Harder C.B."/>
            <person name="Miyauchi S."/>
            <person name="Viragh M."/>
            <person name="Kuo A."/>
            <person name="Thoen E."/>
            <person name="Andreopoulos B."/>
            <person name="Lu D."/>
            <person name="Skrede I."/>
            <person name="Drula E."/>
            <person name="Henrissat B."/>
            <person name="Morin E."/>
            <person name="Kohler A."/>
            <person name="Barry K."/>
            <person name="LaButti K."/>
            <person name="Morin E."/>
            <person name="Salamov A."/>
            <person name="Lipzen A."/>
            <person name="Mereny Z."/>
            <person name="Hegedus B."/>
            <person name="Baldrian P."/>
            <person name="Stursova M."/>
            <person name="Weitz H."/>
            <person name="Taylor A."/>
            <person name="Grigoriev I.V."/>
            <person name="Nagy L.G."/>
            <person name="Martin F."/>
            <person name="Kauserud H."/>
        </authorList>
    </citation>
    <scope>NUCLEOTIDE SEQUENCE</scope>
    <source>
        <strain evidence="2">9144</strain>
    </source>
</reference>
<dbReference type="AlphaFoldDB" id="A0AAD6V7Y7"/>
<protein>
    <submittedName>
        <fullName evidence="2">Uncharacterized protein</fullName>
    </submittedName>
</protein>
<feature type="region of interest" description="Disordered" evidence="1">
    <location>
        <begin position="1"/>
        <end position="81"/>
    </location>
</feature>
<evidence type="ECO:0000313" key="3">
    <source>
        <dbReference type="Proteomes" id="UP001219525"/>
    </source>
</evidence>
<sequence>MDESDGMQRNEDIRESEEDSRKLGDATGPAVAAMPVAAARLSPILRSRPGSRYGEKASPKGASSELFPDRKIETFDDPVPPASCTRTHPRYRSGCARERGAAQVTACAWRARAVHVWRSTGVRMRGERGCGGWGAGQDFFRKRHRSKESGSHAVLYGAGLGCEGARRARVKVLAVSRTLLIATLILAPVCREPDAAGSSREMMH</sequence>
<proteinExistence type="predicted"/>
<comment type="caution">
    <text evidence="2">The sequence shown here is derived from an EMBL/GenBank/DDBJ whole genome shotgun (WGS) entry which is preliminary data.</text>
</comment>
<organism evidence="2 3">
    <name type="scientific">Mycena pura</name>
    <dbReference type="NCBI Taxonomy" id="153505"/>
    <lineage>
        <taxon>Eukaryota</taxon>
        <taxon>Fungi</taxon>
        <taxon>Dikarya</taxon>
        <taxon>Basidiomycota</taxon>
        <taxon>Agaricomycotina</taxon>
        <taxon>Agaricomycetes</taxon>
        <taxon>Agaricomycetidae</taxon>
        <taxon>Agaricales</taxon>
        <taxon>Marasmiineae</taxon>
        <taxon>Mycenaceae</taxon>
        <taxon>Mycena</taxon>
    </lineage>
</organism>
<name>A0AAD6V7Y7_9AGAR</name>
<dbReference type="Proteomes" id="UP001219525">
    <property type="component" value="Unassembled WGS sequence"/>
</dbReference>
<feature type="compositionally biased region" description="Basic and acidic residues" evidence="1">
    <location>
        <begin position="1"/>
        <end position="24"/>
    </location>
</feature>
<feature type="compositionally biased region" description="Low complexity" evidence="1">
    <location>
        <begin position="29"/>
        <end position="39"/>
    </location>
</feature>
<gene>
    <name evidence="2" type="ORF">GGX14DRAFT_397553</name>
</gene>
<accession>A0AAD6V7Y7</accession>